<feature type="domain" description="SHSP" evidence="3">
    <location>
        <begin position="49"/>
        <end position="161"/>
    </location>
</feature>
<gene>
    <name evidence="4" type="ORF">FZD51_08585</name>
</gene>
<comment type="similarity">
    <text evidence="1 2">Belongs to the small heat shock protein (HSP20) family.</text>
</comment>
<dbReference type="RefSeq" id="WP_148974402.1">
    <property type="nucleotide sequence ID" value="NZ_JBNIKT010000015.1"/>
</dbReference>
<dbReference type="InterPro" id="IPR002068">
    <property type="entry name" value="A-crystallin/Hsp20_dom"/>
</dbReference>
<reference evidence="4 5" key="1">
    <citation type="submission" date="2019-08" db="EMBL/GenBank/DDBJ databases">
        <title>Bacillus genomes from the desert of Cuatro Cienegas, Coahuila.</title>
        <authorList>
            <person name="Olmedo-Alvarez G."/>
        </authorList>
    </citation>
    <scope>NUCLEOTIDE SEQUENCE [LARGE SCALE GENOMIC DNA]</scope>
    <source>
        <strain evidence="4 5">CH446_14T</strain>
    </source>
</reference>
<evidence type="ECO:0000313" key="4">
    <source>
        <dbReference type="EMBL" id="TYS49264.1"/>
    </source>
</evidence>
<sequence>MSSQLPDGPKKKEKNEPFSDIMKSMNTFFQEKPVKGFLQSIDDFFKTPFPQSTSTFSVRVSETDKEHHITAELPGIKREQIHIDVLDNYITISVSHAETILQEDDKHRTFSRKQTMQQSSRTIPLPQPINEKKVRASYQDGLLIIRIAKQSGKKIIIDENN</sequence>
<accession>A0A5D4RHE2</accession>
<evidence type="ECO:0000259" key="3">
    <source>
        <dbReference type="PROSITE" id="PS01031"/>
    </source>
</evidence>
<evidence type="ECO:0000256" key="2">
    <source>
        <dbReference type="RuleBase" id="RU003616"/>
    </source>
</evidence>
<organism evidence="4 5">
    <name type="scientific">Bacillus infantis</name>
    <dbReference type="NCBI Taxonomy" id="324767"/>
    <lineage>
        <taxon>Bacteria</taxon>
        <taxon>Bacillati</taxon>
        <taxon>Bacillota</taxon>
        <taxon>Bacilli</taxon>
        <taxon>Bacillales</taxon>
        <taxon>Bacillaceae</taxon>
        <taxon>Bacillus</taxon>
    </lineage>
</organism>
<dbReference type="CDD" id="cd06464">
    <property type="entry name" value="ACD_sHsps-like"/>
    <property type="match status" value="1"/>
</dbReference>
<dbReference type="InterPro" id="IPR008978">
    <property type="entry name" value="HSP20-like_chaperone"/>
</dbReference>
<dbReference type="Gene3D" id="2.60.40.790">
    <property type="match status" value="1"/>
</dbReference>
<dbReference type="EMBL" id="VTER01000004">
    <property type="protein sequence ID" value="TYS49264.1"/>
    <property type="molecule type" value="Genomic_DNA"/>
</dbReference>
<comment type="caution">
    <text evidence="4">The sequence shown here is derived from an EMBL/GenBank/DDBJ whole genome shotgun (WGS) entry which is preliminary data.</text>
</comment>
<name>A0A5D4RHE2_9BACI</name>
<dbReference type="PROSITE" id="PS01031">
    <property type="entry name" value="SHSP"/>
    <property type="match status" value="1"/>
</dbReference>
<protein>
    <submittedName>
        <fullName evidence="4">Hsp20/alpha crystallin family protein</fullName>
    </submittedName>
</protein>
<evidence type="ECO:0000313" key="5">
    <source>
        <dbReference type="Proteomes" id="UP000322139"/>
    </source>
</evidence>
<dbReference type="Pfam" id="PF00011">
    <property type="entry name" value="HSP20"/>
    <property type="match status" value="1"/>
</dbReference>
<dbReference type="SUPFAM" id="SSF49764">
    <property type="entry name" value="HSP20-like chaperones"/>
    <property type="match status" value="1"/>
</dbReference>
<proteinExistence type="inferred from homology"/>
<evidence type="ECO:0000256" key="1">
    <source>
        <dbReference type="PROSITE-ProRule" id="PRU00285"/>
    </source>
</evidence>
<dbReference type="AlphaFoldDB" id="A0A5D4RHE2"/>
<dbReference type="InterPro" id="IPR031107">
    <property type="entry name" value="Small_HSP"/>
</dbReference>
<dbReference type="Proteomes" id="UP000322139">
    <property type="component" value="Unassembled WGS sequence"/>
</dbReference>
<dbReference type="PANTHER" id="PTHR11527">
    <property type="entry name" value="HEAT-SHOCK PROTEIN 20 FAMILY MEMBER"/>
    <property type="match status" value="1"/>
</dbReference>